<dbReference type="RefSeq" id="WP_000709376.1">
    <property type="nucleotide sequence ID" value="NZ_CP009335.1"/>
</dbReference>
<sequence length="412" mass="45664">MKKAKGIAKSVAVASVIMSGSLGLQATSAFADSKGTVENLQNGGKVYNSFKTTYDMKQNIKNSIKVSFIEDPYADKKIAIVTTDGSNIDAKYTINGGYYNAGLKWPSAYHTEAEITSGDSAQFHKAAPVNTMTSAKVTSEVGYTLGGSVKVGVNDKGPNADASITGSFAWKESVSYDQVDYKTVLETHTDKKLNWKVGFQSFNFPEWGIYNRDSFNTFYGNQLFMKSRSYNEGTNNFVSKDTVPALTGYGFSPNVVAVITADKTESTSDLKITNRRISDQYNIEWVSSKWWGTNNKDTYNEFFTNNYKLDWKNHQVTLDNQKAPEEQMIGINNVNNQLNKGKGKLSFSMNGNQLKATSSNAGYGISYEDKNWGIFVNGEKVYTFNEKTTVGNISNDINKLNIKGPYIEIKKI</sequence>
<evidence type="ECO:0000259" key="4">
    <source>
        <dbReference type="Pfam" id="PF07968"/>
    </source>
</evidence>
<evidence type="ECO:0000256" key="1">
    <source>
        <dbReference type="ARBA" id="ARBA00009831"/>
    </source>
</evidence>
<dbReference type="Proteomes" id="UP000031876">
    <property type="component" value="Chromosome"/>
</dbReference>
<dbReference type="InterPro" id="IPR016183">
    <property type="entry name" value="Leukocidin/Hemolysin_toxin"/>
</dbReference>
<organism evidence="6 8">
    <name type="scientific">Bacillus thuringiensis</name>
    <dbReference type="NCBI Taxonomy" id="1428"/>
    <lineage>
        <taxon>Bacteria</taxon>
        <taxon>Bacillati</taxon>
        <taxon>Bacillota</taxon>
        <taxon>Bacilli</taxon>
        <taxon>Bacillales</taxon>
        <taxon>Bacillaceae</taxon>
        <taxon>Bacillus</taxon>
        <taxon>Bacillus cereus group</taxon>
    </lineage>
</organism>
<evidence type="ECO:0000313" key="7">
    <source>
        <dbReference type="Proteomes" id="UP000031876"/>
    </source>
</evidence>
<feature type="chain" id="PRO_5043118703" evidence="3">
    <location>
        <begin position="32"/>
        <end position="412"/>
    </location>
</feature>
<dbReference type="EMBL" id="CP053980">
    <property type="protein sequence ID" value="QKH27305.1"/>
    <property type="molecule type" value="Genomic_DNA"/>
</dbReference>
<name>A0A0B5NWD0_BACTU</name>
<dbReference type="SUPFAM" id="SSF56959">
    <property type="entry name" value="Leukocidin-like"/>
    <property type="match status" value="1"/>
</dbReference>
<evidence type="ECO:0000313" key="8">
    <source>
        <dbReference type="Proteomes" id="UP000501107"/>
    </source>
</evidence>
<dbReference type="NCBIfam" id="TIGR01002">
    <property type="entry name" value="hlyII"/>
    <property type="match status" value="1"/>
</dbReference>
<dbReference type="Proteomes" id="UP000501107">
    <property type="component" value="Chromosome"/>
</dbReference>
<dbReference type="Gene3D" id="2.70.240.10">
    <property type="entry name" value="Leukocidin/porin MspA"/>
    <property type="match status" value="1"/>
</dbReference>
<dbReference type="GO" id="GO:0051715">
    <property type="term" value="P:cytolysis in another organism"/>
    <property type="evidence" value="ECO:0007669"/>
    <property type="project" value="InterPro"/>
</dbReference>
<accession>A0A0B5NWD0</accession>
<reference evidence="5 7" key="1">
    <citation type="journal article" date="2015" name="Genome Announc.">
        <title>Complete genome sequences for 35 biothreat assay-relevant bacillus species.</title>
        <authorList>
            <person name="Johnson S.L."/>
            <person name="Daligault H.E."/>
            <person name="Davenport K.W."/>
            <person name="Jaissle J."/>
            <person name="Frey K.G."/>
            <person name="Ladner J.T."/>
            <person name="Broomall S.M."/>
            <person name="Bishop-Lilly K.A."/>
            <person name="Bruce D.C."/>
            <person name="Gibbons H.S."/>
            <person name="Coyne S.R."/>
            <person name="Lo C.C."/>
            <person name="Meincke L."/>
            <person name="Munk A.C."/>
            <person name="Koroleva G.I."/>
            <person name="Rosenzweig C.N."/>
            <person name="Palacios G.F."/>
            <person name="Redden C.L."/>
            <person name="Minogue T.D."/>
            <person name="Chain P.S."/>
        </authorList>
    </citation>
    <scope>NUCLEOTIDE SEQUENCE [LARGE SCALE GENOMIC DNA]</scope>
    <source>
        <strain evidence="5 7">HD1011</strain>
    </source>
</reference>
<protein>
    <submittedName>
        <fullName evidence="5">Beta-channel forming cytolysin family protein</fullName>
    </submittedName>
    <submittedName>
        <fullName evidence="6">Leukocidin/hemolysin toxin family protein</fullName>
    </submittedName>
</protein>
<comment type="similarity">
    <text evidence="1">Belongs to the aerolysin family.</text>
</comment>
<dbReference type="PRINTS" id="PR01468">
    <property type="entry name" value="BICOMPNTOXIN"/>
</dbReference>
<keyword evidence="2 3" id="KW-0732">Signal</keyword>
<evidence type="ECO:0000313" key="5">
    <source>
        <dbReference type="EMBL" id="AJG76473.1"/>
    </source>
</evidence>
<dbReference type="Pfam" id="PF07968">
    <property type="entry name" value="Leukocidin"/>
    <property type="match status" value="1"/>
</dbReference>
<evidence type="ECO:0000256" key="2">
    <source>
        <dbReference type="ARBA" id="ARBA00022729"/>
    </source>
</evidence>
<dbReference type="EMBL" id="CP009335">
    <property type="protein sequence ID" value="AJG76473.1"/>
    <property type="molecule type" value="Genomic_DNA"/>
</dbReference>
<feature type="domain" description="Leukocidin/Hemolysin toxin" evidence="4">
    <location>
        <begin position="62"/>
        <end position="313"/>
    </location>
</feature>
<feature type="signal peptide" evidence="3">
    <location>
        <begin position="1"/>
        <end position="31"/>
    </location>
</feature>
<evidence type="ECO:0000313" key="6">
    <source>
        <dbReference type="EMBL" id="QKH27305.1"/>
    </source>
</evidence>
<evidence type="ECO:0000256" key="3">
    <source>
        <dbReference type="SAM" id="SignalP"/>
    </source>
</evidence>
<gene>
    <name evidence="5" type="ORF">BF38_3715</name>
    <name evidence="6" type="ORF">FOC89_26315</name>
</gene>
<dbReference type="InterPro" id="IPR003963">
    <property type="entry name" value="Bi-component_toxin_staph"/>
</dbReference>
<proteinExistence type="inferred from homology"/>
<dbReference type="SMR" id="A0A0B5NWD0"/>
<reference evidence="6 8" key="2">
    <citation type="submission" date="2020-05" db="EMBL/GenBank/DDBJ databases">
        <title>FDA dAtabase for Regulatory Grade micrObial Sequences (FDA-ARGOS): Supporting development and validation of Infectious Disease Dx tests.</title>
        <authorList>
            <person name="Nelson B."/>
            <person name="Plummer A."/>
            <person name="Tallon L."/>
            <person name="Sadzewicz L."/>
            <person name="Zhao X."/>
            <person name="Vavikolanu K."/>
            <person name="Mehta A."/>
            <person name="Aluvathingal J."/>
            <person name="Nadendla S."/>
            <person name="Myers T."/>
            <person name="Yan Y."/>
            <person name="Sichtig H."/>
        </authorList>
    </citation>
    <scope>NUCLEOTIDE SEQUENCE [LARGE SCALE GENOMIC DNA]</scope>
    <source>
        <strain evidence="6 8">FDAARGOS_795</strain>
    </source>
</reference>
<dbReference type="KEGG" id="btw:BF38_3715"/>
<dbReference type="InterPro" id="IPR036435">
    <property type="entry name" value="Leukocidin/porin_MspA_sf"/>
</dbReference>
<dbReference type="AlphaFoldDB" id="A0A0B5NWD0"/>
<dbReference type="GO" id="GO:0005576">
    <property type="term" value="C:extracellular region"/>
    <property type="evidence" value="ECO:0007669"/>
    <property type="project" value="InterPro"/>
</dbReference>